<organism evidence="2 3">
    <name type="scientific">Salmonella bongori (strain ATCC 43975 / DSM 13772 / NCTC 12419)</name>
    <dbReference type="NCBI Taxonomy" id="218493"/>
    <lineage>
        <taxon>Bacteria</taxon>
        <taxon>Pseudomonadati</taxon>
        <taxon>Pseudomonadota</taxon>
        <taxon>Gammaproteobacteria</taxon>
        <taxon>Enterobacterales</taxon>
        <taxon>Enterobacteriaceae</taxon>
        <taxon>Salmonella</taxon>
    </lineage>
</organism>
<dbReference type="EMBL" id="FR877557">
    <property type="protein sequence ID" value="CCC29362.1"/>
    <property type="molecule type" value="Genomic_DNA"/>
</dbReference>
<protein>
    <submittedName>
        <fullName evidence="2">Prophage protein</fullName>
    </submittedName>
</protein>
<dbReference type="RefSeq" id="WP_000861012.1">
    <property type="nucleotide sequence ID" value="NC_015761.1"/>
</dbReference>
<dbReference type="GeneID" id="44979298"/>
<dbReference type="Pfam" id="PF11726">
    <property type="entry name" value="YagK_YfjJ_C"/>
    <property type="match status" value="1"/>
</dbReference>
<evidence type="ECO:0000313" key="2">
    <source>
        <dbReference type="EMBL" id="CCC29362.1"/>
    </source>
</evidence>
<accession>A0A0K0H7Q0</accession>
<dbReference type="Proteomes" id="UP000000289">
    <property type="component" value="Chromosome"/>
</dbReference>
<evidence type="ECO:0000259" key="1">
    <source>
        <dbReference type="Pfam" id="PF11726"/>
    </source>
</evidence>
<dbReference type="eggNOG" id="ENOG5032T6W">
    <property type="taxonomic scope" value="Bacteria"/>
</dbReference>
<dbReference type="InterPro" id="IPR057271">
    <property type="entry name" value="YagK_YfjJ_C"/>
</dbReference>
<sequence>MKTYQTIYGDHVVEYKESIINTVHKAVLDHPRTLAIRVDLHDPAILDNGDTITCFANTEDAISRFTRSMKAKVVADTQRKQRDGKRVYRNTLRYAWVREYSQTNKRHYHIFLFLNKDAYYHLGDYELDNNTLRTMIITAWCSALGLHPEDHAHLVQFPANGIYFIDREKVMNGHYPGDFVERVDYLTKVRTKVFEDGYRSFGCSNN</sequence>
<evidence type="ECO:0000313" key="3">
    <source>
        <dbReference type="Proteomes" id="UP000000289"/>
    </source>
</evidence>
<reference evidence="2 3" key="1">
    <citation type="journal article" date="2011" name="PLoS Pathog.">
        <title>Salmonella bongori provides insights into the evolution of the Salmonellae.</title>
        <authorList>
            <person name="Fookes M."/>
            <person name="Schroeder G.N."/>
            <person name="Langridge G.C."/>
            <person name="Blondel C.J."/>
            <person name="Mammina C."/>
            <person name="Connor T.R."/>
            <person name="Seth-Smith H."/>
            <person name="Vernikos G.S."/>
            <person name="Robinson K.S."/>
            <person name="Sanders M."/>
            <person name="Petty N.K."/>
            <person name="Kingsley R.A."/>
            <person name="Baumler A.J."/>
            <person name="Nuccio S.P."/>
            <person name="Contreras I."/>
            <person name="Santiviago C.A."/>
            <person name="Maskell D."/>
            <person name="Barrow P."/>
            <person name="Humphrey T."/>
            <person name="Nastasi A."/>
            <person name="Roberts M."/>
            <person name="Frankel G."/>
            <person name="Parkhill J."/>
            <person name="Dougan G."/>
            <person name="Thomson N.R."/>
        </authorList>
    </citation>
    <scope>NUCLEOTIDE SEQUENCE [LARGE SCALE GENOMIC DNA]</scope>
    <source>
        <strain evidence="3">ATCC 43975 / DSM 13772 / NCTC 12419</strain>
    </source>
</reference>
<dbReference type="AlphaFoldDB" id="A0A0K0H7Q0"/>
<name>A0A0K0H7Q0_SALBC</name>
<proteinExistence type="predicted"/>
<feature type="domain" description="YagK/YfjJ C-terminal" evidence="1">
    <location>
        <begin position="29"/>
        <end position="204"/>
    </location>
</feature>
<dbReference type="KEGG" id="sbg:SBG_0266"/>
<gene>
    <name evidence="2" type="ordered locus">SBG_0266</name>
</gene>